<keyword evidence="2" id="KW-1185">Reference proteome</keyword>
<dbReference type="Proteomes" id="UP001150603">
    <property type="component" value="Unassembled WGS sequence"/>
</dbReference>
<dbReference type="EMBL" id="JANBPW010001526">
    <property type="protein sequence ID" value="KAJ1944156.1"/>
    <property type="molecule type" value="Genomic_DNA"/>
</dbReference>
<organism evidence="1 2">
    <name type="scientific">Linderina macrospora</name>
    <dbReference type="NCBI Taxonomy" id="4868"/>
    <lineage>
        <taxon>Eukaryota</taxon>
        <taxon>Fungi</taxon>
        <taxon>Fungi incertae sedis</taxon>
        <taxon>Zoopagomycota</taxon>
        <taxon>Kickxellomycotina</taxon>
        <taxon>Kickxellomycetes</taxon>
        <taxon>Kickxellales</taxon>
        <taxon>Kickxellaceae</taxon>
        <taxon>Linderina</taxon>
    </lineage>
</organism>
<reference evidence="1" key="1">
    <citation type="submission" date="2022-07" db="EMBL/GenBank/DDBJ databases">
        <title>Phylogenomic reconstructions and comparative analyses of Kickxellomycotina fungi.</title>
        <authorList>
            <person name="Reynolds N.K."/>
            <person name="Stajich J.E."/>
            <person name="Barry K."/>
            <person name="Grigoriev I.V."/>
            <person name="Crous P."/>
            <person name="Smith M.E."/>
        </authorList>
    </citation>
    <scope>NUCLEOTIDE SEQUENCE</scope>
    <source>
        <strain evidence="1">NRRL 5244</strain>
    </source>
</reference>
<gene>
    <name evidence="1" type="ORF">FBU59_002680</name>
</gene>
<proteinExistence type="predicted"/>
<accession>A0ACC1JAR5</accession>
<evidence type="ECO:0000313" key="1">
    <source>
        <dbReference type="EMBL" id="KAJ1944156.1"/>
    </source>
</evidence>
<name>A0ACC1JAR5_9FUNG</name>
<comment type="caution">
    <text evidence="1">The sequence shown here is derived from an EMBL/GenBank/DDBJ whole genome shotgun (WGS) entry which is preliminary data.</text>
</comment>
<protein>
    <submittedName>
        <fullName evidence="1">Uncharacterized protein</fullName>
    </submittedName>
</protein>
<sequence length="182" mass="20846">MKLLGYQLSPVEHNSLLATLDADGHGTDIAEKLRARFINNASLGASLVEQYAKLESEIDAPGAFRKAKLLLSRVMGFFTTTFGDRRTIVLIDEFDTPFTFLATKVSDDDVRESIEDIFKEFYSSLVKVSIVWRCHLFNRYEYSTCARVLIYSIDSIGQRWCQAEHSDWYPQRLCAWAGIRDE</sequence>
<evidence type="ECO:0000313" key="2">
    <source>
        <dbReference type="Proteomes" id="UP001150603"/>
    </source>
</evidence>